<dbReference type="EMBL" id="CP159218">
    <property type="protein sequence ID" value="XCG65953.1"/>
    <property type="molecule type" value="Genomic_DNA"/>
</dbReference>
<feature type="binding site" evidence="7 9">
    <location>
        <position position="108"/>
    </location>
    <ligand>
        <name>substrate</name>
    </ligand>
</feature>
<feature type="binding site" evidence="7 9">
    <location>
        <position position="71"/>
    </location>
    <ligand>
        <name>substrate</name>
    </ligand>
</feature>
<gene>
    <name evidence="7 11" type="primary">aroQ</name>
    <name evidence="11" type="ORF">ABLG96_16545</name>
</gene>
<dbReference type="PANTHER" id="PTHR21272">
    <property type="entry name" value="CATABOLIC 3-DEHYDROQUINASE"/>
    <property type="match status" value="1"/>
</dbReference>
<feature type="binding site" evidence="7 9">
    <location>
        <position position="84"/>
    </location>
    <ligand>
        <name>substrate</name>
    </ligand>
</feature>
<evidence type="ECO:0000256" key="9">
    <source>
        <dbReference type="PIRSR" id="PIRSR001399-2"/>
    </source>
</evidence>
<evidence type="ECO:0000256" key="3">
    <source>
        <dbReference type="ARBA" id="ARBA00011037"/>
    </source>
</evidence>
<dbReference type="GO" id="GO:0008652">
    <property type="term" value="P:amino acid biosynthetic process"/>
    <property type="evidence" value="ECO:0007669"/>
    <property type="project" value="UniProtKB-KW"/>
</dbReference>
<keyword evidence="6 7" id="KW-0456">Lyase</keyword>
<dbReference type="Gene3D" id="3.40.50.9100">
    <property type="entry name" value="Dehydroquinase, class II"/>
    <property type="match status" value="1"/>
</dbReference>
<dbReference type="InterPro" id="IPR001874">
    <property type="entry name" value="DHquinase_II"/>
</dbReference>
<feature type="active site" description="Proton acceptor" evidence="7 8">
    <location>
        <position position="20"/>
    </location>
</feature>
<organism evidence="11">
    <name type="scientific">Nakamurella sp. A5-74</name>
    <dbReference type="NCBI Taxonomy" id="3158264"/>
    <lineage>
        <taxon>Bacteria</taxon>
        <taxon>Bacillati</taxon>
        <taxon>Actinomycetota</taxon>
        <taxon>Actinomycetes</taxon>
        <taxon>Nakamurellales</taxon>
        <taxon>Nakamurellaceae</taxon>
        <taxon>Nakamurella</taxon>
    </lineage>
</organism>
<dbReference type="SUPFAM" id="SSF52304">
    <property type="entry name" value="Type II 3-dehydroquinate dehydratase"/>
    <property type="match status" value="1"/>
</dbReference>
<evidence type="ECO:0000256" key="8">
    <source>
        <dbReference type="PIRSR" id="PIRSR001399-1"/>
    </source>
</evidence>
<dbReference type="NCBIfam" id="NF003807">
    <property type="entry name" value="PRK05395.1-4"/>
    <property type="match status" value="1"/>
</dbReference>
<sequence length="143" mass="15616">MLILNGVNLGRLGVREPTIYGSESYPDLATRWAAVGLTLGLRVDVRQTDAEDQLVRWLHEAADEQLPVVLNPGAWSHYSIAIRDAAAQLRSDLVEVHLSNIHAREEFRHHSVISAVAAGVICGLGPLGYELALQFIAARSVDL</sequence>
<comment type="function">
    <text evidence="7">Catalyzes a trans-dehydration via an enolate intermediate.</text>
</comment>
<dbReference type="GO" id="GO:0003855">
    <property type="term" value="F:3-dehydroquinate dehydratase activity"/>
    <property type="evidence" value="ECO:0007669"/>
    <property type="project" value="UniProtKB-UniRule"/>
</dbReference>
<keyword evidence="7" id="KW-0057">Aromatic amino acid biosynthesis</keyword>
<dbReference type="EC" id="4.2.1.10" evidence="5 7"/>
<dbReference type="GO" id="GO:0009073">
    <property type="term" value="P:aromatic amino acid family biosynthetic process"/>
    <property type="evidence" value="ECO:0007669"/>
    <property type="project" value="UniProtKB-KW"/>
</dbReference>
<dbReference type="CDD" id="cd00466">
    <property type="entry name" value="DHQase_II"/>
    <property type="match status" value="1"/>
</dbReference>
<dbReference type="GO" id="GO:0019631">
    <property type="term" value="P:quinate catabolic process"/>
    <property type="evidence" value="ECO:0007669"/>
    <property type="project" value="TreeGrafter"/>
</dbReference>
<dbReference type="GO" id="GO:0009423">
    <property type="term" value="P:chorismate biosynthetic process"/>
    <property type="evidence" value="ECO:0007669"/>
    <property type="project" value="UniProtKB-UniRule"/>
</dbReference>
<evidence type="ECO:0000256" key="1">
    <source>
        <dbReference type="ARBA" id="ARBA00001864"/>
    </source>
</evidence>
<dbReference type="RefSeq" id="WP_353651557.1">
    <property type="nucleotide sequence ID" value="NZ_CP159218.1"/>
</dbReference>
<protein>
    <recommendedName>
        <fullName evidence="5 7">3-dehydroquinate dehydratase</fullName>
        <shortName evidence="7">3-dehydroquinase</shortName>
        <ecNumber evidence="5 7">4.2.1.10</ecNumber>
    </recommendedName>
    <alternativeName>
        <fullName evidence="7">Type II DHQase</fullName>
    </alternativeName>
</protein>
<comment type="catalytic activity">
    <reaction evidence="1 7">
        <text>3-dehydroquinate = 3-dehydroshikimate + H2O</text>
        <dbReference type="Rhea" id="RHEA:21096"/>
        <dbReference type="ChEBI" id="CHEBI:15377"/>
        <dbReference type="ChEBI" id="CHEBI:16630"/>
        <dbReference type="ChEBI" id="CHEBI:32364"/>
        <dbReference type="EC" id="4.2.1.10"/>
    </reaction>
</comment>
<evidence type="ECO:0000256" key="2">
    <source>
        <dbReference type="ARBA" id="ARBA00004902"/>
    </source>
</evidence>
<keyword evidence="7" id="KW-0028">Amino-acid biosynthesis</keyword>
<reference evidence="11" key="1">
    <citation type="submission" date="2024-05" db="EMBL/GenBank/DDBJ databases">
        <authorList>
            <person name="Cai S.Y."/>
            <person name="Jin L.M."/>
            <person name="Li H.R."/>
        </authorList>
    </citation>
    <scope>NUCLEOTIDE SEQUENCE</scope>
    <source>
        <strain evidence="11">A5-74</strain>
    </source>
</reference>
<comment type="subunit">
    <text evidence="4 7">Homododecamer.</text>
</comment>
<dbReference type="Pfam" id="PF01220">
    <property type="entry name" value="DHquinase_II"/>
    <property type="match status" value="1"/>
</dbReference>
<evidence type="ECO:0000256" key="5">
    <source>
        <dbReference type="ARBA" id="ARBA00012060"/>
    </source>
</evidence>
<dbReference type="PIRSF" id="PIRSF001399">
    <property type="entry name" value="DHquinase_II"/>
    <property type="match status" value="1"/>
</dbReference>
<name>A0AAU8DYJ3_9ACTN</name>
<dbReference type="NCBIfam" id="NF003805">
    <property type="entry name" value="PRK05395.1-2"/>
    <property type="match status" value="1"/>
</dbReference>
<dbReference type="InterPro" id="IPR036441">
    <property type="entry name" value="DHquinase_II_sf"/>
</dbReference>
<comment type="pathway">
    <text evidence="2 7">Metabolic intermediate biosynthesis; chorismate biosynthesis; chorismate from D-erythrose 4-phosphate and phosphoenolpyruvate: step 3/7.</text>
</comment>
<feature type="active site" description="Proton donor" evidence="7 8">
    <location>
        <position position="97"/>
    </location>
</feature>
<feature type="site" description="Transition state stabilizer" evidence="7 10">
    <location>
        <position position="15"/>
    </location>
</feature>
<dbReference type="PANTHER" id="PTHR21272:SF3">
    <property type="entry name" value="CATABOLIC 3-DEHYDROQUINASE"/>
    <property type="match status" value="1"/>
</dbReference>
<evidence type="ECO:0000256" key="10">
    <source>
        <dbReference type="PIRSR" id="PIRSR001399-3"/>
    </source>
</evidence>
<evidence type="ECO:0000256" key="4">
    <source>
        <dbReference type="ARBA" id="ARBA00011193"/>
    </source>
</evidence>
<evidence type="ECO:0000256" key="7">
    <source>
        <dbReference type="HAMAP-Rule" id="MF_00169"/>
    </source>
</evidence>
<dbReference type="NCBIfam" id="TIGR01088">
    <property type="entry name" value="aroQ"/>
    <property type="match status" value="1"/>
</dbReference>
<feature type="binding site" evidence="7 9">
    <location>
        <begin position="98"/>
        <end position="99"/>
    </location>
    <ligand>
        <name>substrate</name>
    </ligand>
</feature>
<accession>A0AAU8DYJ3</accession>
<feature type="binding site" evidence="7 9">
    <location>
        <position position="77"/>
    </location>
    <ligand>
        <name>substrate</name>
    </ligand>
</feature>
<evidence type="ECO:0000256" key="6">
    <source>
        <dbReference type="ARBA" id="ARBA00023239"/>
    </source>
</evidence>
<dbReference type="HAMAP" id="MF_00169">
    <property type="entry name" value="AroQ"/>
    <property type="match status" value="1"/>
</dbReference>
<proteinExistence type="inferred from homology"/>
<comment type="similarity">
    <text evidence="3 7">Belongs to the type-II 3-dehydroquinase family.</text>
</comment>
<dbReference type="AlphaFoldDB" id="A0AAU8DYJ3"/>
<evidence type="ECO:0000313" key="11">
    <source>
        <dbReference type="EMBL" id="XCG65953.1"/>
    </source>
</evidence>